<dbReference type="InterPro" id="IPR016181">
    <property type="entry name" value="Acyl_CoA_acyltransferase"/>
</dbReference>
<comment type="caution">
    <text evidence="3">The sequence shown here is derived from an EMBL/GenBank/DDBJ whole genome shotgun (WGS) entry which is preliminary data.</text>
</comment>
<sequence length="279" mass="31386">MPDLTIRTMQPEELTIAIEWARNEGWNPGLDDAKLFYNADPFGFFVAELEGEIVAVGSAVRYDAQFAFCGLYIVAPKHRGKGYGLALTKHRLAYCGDRNIGIDGVLDNVEIYKRVGYRPYYQNKRFQKRATAQTVSSKTHDIKQSHIAEIIDYDRQCFPAKRDTFLKGWLQQSQGKSVCVIENGEVRGYAVRRQCVEGHKVGPLFADTKEVAAQLFSALQQDIAGEVIILDVPESNPFAVELALNEDMEVVFATSRMYQRGLPDIAHHKVFGITTFELG</sequence>
<feature type="domain" description="N-acetyltransferase" evidence="1">
    <location>
        <begin position="4"/>
        <end position="133"/>
    </location>
</feature>
<proteinExistence type="predicted"/>
<evidence type="ECO:0000313" key="2">
    <source>
        <dbReference type="EMBL" id="TMP47143.1"/>
    </source>
</evidence>
<keyword evidence="3" id="KW-0808">Transferase</keyword>
<name>A0A5S3XL40_9GAMM</name>
<dbReference type="EMBL" id="PNCK01000004">
    <property type="protein sequence ID" value="TMP47143.1"/>
    <property type="molecule type" value="Genomic_DNA"/>
</dbReference>
<dbReference type="PANTHER" id="PTHR47237">
    <property type="entry name" value="SLL0310 PROTEIN"/>
    <property type="match status" value="1"/>
</dbReference>
<dbReference type="InterPro" id="IPR041496">
    <property type="entry name" value="YitH/HolE_GNAT"/>
</dbReference>
<reference evidence="3" key="3">
    <citation type="submission" date="2019-09" db="EMBL/GenBank/DDBJ databases">
        <title>Co-occurence of chitin degradation, pigmentation and bioactivity in marine Pseudoalteromonas.</title>
        <authorList>
            <person name="Sonnenschein E.C."/>
            <person name="Bech P.K."/>
        </authorList>
    </citation>
    <scope>NUCLEOTIDE SEQUENCE</scope>
    <source>
        <strain evidence="3">S2231</strain>
    </source>
</reference>
<keyword evidence="4" id="KW-1185">Reference proteome</keyword>
<dbReference type="PROSITE" id="PS51186">
    <property type="entry name" value="GNAT"/>
    <property type="match status" value="1"/>
</dbReference>
<dbReference type="RefSeq" id="WP_138594148.1">
    <property type="nucleotide sequence ID" value="NZ_PNCK01000004.1"/>
</dbReference>
<dbReference type="PANTHER" id="PTHR47237:SF1">
    <property type="entry name" value="SLL0310 PROTEIN"/>
    <property type="match status" value="1"/>
</dbReference>
<accession>A0A5S3XL40</accession>
<dbReference type="Pfam" id="PF00583">
    <property type="entry name" value="Acetyltransf_1"/>
    <property type="match status" value="1"/>
</dbReference>
<dbReference type="Gene3D" id="3.40.630.30">
    <property type="match status" value="1"/>
</dbReference>
<reference evidence="4 5" key="2">
    <citation type="submission" date="2019-06" db="EMBL/GenBank/DDBJ databases">
        <title>Co-occurence of chitin degradation, pigmentation and bioactivity in marine Pseudoalteromonas.</title>
        <authorList>
            <person name="Sonnenschein E.C."/>
            <person name="Bech P.K."/>
        </authorList>
    </citation>
    <scope>NUCLEOTIDE SEQUENCE [LARGE SCALE GENOMIC DNA]</scope>
    <source>
        <strain evidence="5">S2231</strain>
        <strain evidence="2 4">S2233</strain>
    </source>
</reference>
<dbReference type="Pfam" id="PF18014">
    <property type="entry name" value="Acetyltransf_18"/>
    <property type="match status" value="1"/>
</dbReference>
<reference evidence="3 5" key="1">
    <citation type="submission" date="2017-12" db="EMBL/GenBank/DDBJ databases">
        <authorList>
            <person name="Paulsen S."/>
            <person name="Gram L.K."/>
        </authorList>
    </citation>
    <scope>NUCLEOTIDE SEQUENCE [LARGE SCALE GENOMIC DNA]</scope>
    <source>
        <strain evidence="3 5">S2231</strain>
        <strain evidence="2">S2233</strain>
    </source>
</reference>
<dbReference type="CDD" id="cd04301">
    <property type="entry name" value="NAT_SF"/>
    <property type="match status" value="1"/>
</dbReference>
<dbReference type="SUPFAM" id="SSF55729">
    <property type="entry name" value="Acyl-CoA N-acyltransferases (Nat)"/>
    <property type="match status" value="1"/>
</dbReference>
<dbReference type="EMBL" id="PNCL01000133">
    <property type="protein sequence ID" value="TMP54098.1"/>
    <property type="molecule type" value="Genomic_DNA"/>
</dbReference>
<organism evidence="3 5">
    <name type="scientific">Pseudoalteromonas citrea</name>
    <dbReference type="NCBI Taxonomy" id="43655"/>
    <lineage>
        <taxon>Bacteria</taxon>
        <taxon>Pseudomonadati</taxon>
        <taxon>Pseudomonadota</taxon>
        <taxon>Gammaproteobacteria</taxon>
        <taxon>Alteromonadales</taxon>
        <taxon>Pseudoalteromonadaceae</taxon>
        <taxon>Pseudoalteromonas</taxon>
    </lineage>
</organism>
<dbReference type="GO" id="GO:0016747">
    <property type="term" value="F:acyltransferase activity, transferring groups other than amino-acyl groups"/>
    <property type="evidence" value="ECO:0007669"/>
    <property type="project" value="InterPro"/>
</dbReference>
<dbReference type="Proteomes" id="UP000307706">
    <property type="component" value="Unassembled WGS sequence"/>
</dbReference>
<dbReference type="AlphaFoldDB" id="A0A5S3XL40"/>
<dbReference type="Proteomes" id="UP000305730">
    <property type="component" value="Unassembled WGS sequence"/>
</dbReference>
<dbReference type="Gene3D" id="3.40.630.90">
    <property type="match status" value="1"/>
</dbReference>
<evidence type="ECO:0000313" key="3">
    <source>
        <dbReference type="EMBL" id="TMP54098.1"/>
    </source>
</evidence>
<evidence type="ECO:0000259" key="1">
    <source>
        <dbReference type="PROSITE" id="PS51186"/>
    </source>
</evidence>
<gene>
    <name evidence="3" type="ORF">CWB96_19905</name>
    <name evidence="2" type="ORF">CWB97_00425</name>
</gene>
<dbReference type="InterPro" id="IPR052729">
    <property type="entry name" value="Acyl/Acetyltrans_Enzymes"/>
</dbReference>
<evidence type="ECO:0000313" key="4">
    <source>
        <dbReference type="Proteomes" id="UP000305730"/>
    </source>
</evidence>
<dbReference type="OrthoDB" id="20916at2"/>
<evidence type="ECO:0000313" key="5">
    <source>
        <dbReference type="Proteomes" id="UP000307706"/>
    </source>
</evidence>
<protein>
    <submittedName>
        <fullName evidence="3">GNAT family N-acetyltransferase</fullName>
    </submittedName>
</protein>
<dbReference type="InterPro" id="IPR000182">
    <property type="entry name" value="GNAT_dom"/>
</dbReference>